<sequence length="241" mass="27212">MKIALITGASGDIGSSVAKKLAEDGWSLYLHYHSNKEKINSIIREFIEKYPKQEFFSVQANLEQDDAIDRLKEQIFSLNAIVFSHGITEYGLLNELASEKMDQLWKMHVKIPILITQAFQNKIHQDNQGRIVFISSVYGEMGSSNEVFYSTVKGAQIAFVRAYSKEVASWGITVNAVSPGAVNTHMNQHYTEMEITNLLDDIPIGRMGRPEEISFWVKQILKKESSYMTGQVLTVSGGWLK</sequence>
<reference evidence="3" key="1">
    <citation type="submission" date="2018-12" db="EMBL/GenBank/DDBJ databases">
        <title>Complete genome sequencing of Jeotgalibaca sp. H21T32.</title>
        <authorList>
            <person name="Bae J.-W."/>
            <person name="Lee S.-Y."/>
        </authorList>
    </citation>
    <scope>NUCLEOTIDE SEQUENCE [LARGE SCALE GENOMIC DNA]</scope>
    <source>
        <strain evidence="3">H21T32</strain>
    </source>
</reference>
<dbReference type="AlphaFoldDB" id="A0A3S9HD57"/>
<dbReference type="InterPro" id="IPR002347">
    <property type="entry name" value="SDR_fam"/>
</dbReference>
<accession>A0A3S9HD57</accession>
<dbReference type="EMBL" id="CP034465">
    <property type="protein sequence ID" value="AZP05274.1"/>
    <property type="molecule type" value="Genomic_DNA"/>
</dbReference>
<dbReference type="PANTHER" id="PTHR42879:SF2">
    <property type="entry name" value="3-OXOACYL-[ACYL-CARRIER-PROTEIN] REDUCTASE FABG"/>
    <property type="match status" value="1"/>
</dbReference>
<dbReference type="Gene3D" id="3.40.50.720">
    <property type="entry name" value="NAD(P)-binding Rossmann-like Domain"/>
    <property type="match status" value="1"/>
</dbReference>
<comment type="similarity">
    <text evidence="1">Belongs to the short-chain dehydrogenases/reductases (SDR) family.</text>
</comment>
<organism evidence="2 3">
    <name type="scientific">Jeotgalibaca ciconiae</name>
    <dbReference type="NCBI Taxonomy" id="2496265"/>
    <lineage>
        <taxon>Bacteria</taxon>
        <taxon>Bacillati</taxon>
        <taxon>Bacillota</taxon>
        <taxon>Bacilli</taxon>
        <taxon>Lactobacillales</taxon>
        <taxon>Carnobacteriaceae</taxon>
        <taxon>Jeotgalibaca</taxon>
    </lineage>
</organism>
<evidence type="ECO:0000313" key="2">
    <source>
        <dbReference type="EMBL" id="AZP05274.1"/>
    </source>
</evidence>
<evidence type="ECO:0000313" key="3">
    <source>
        <dbReference type="Proteomes" id="UP000273326"/>
    </source>
</evidence>
<dbReference type="SUPFAM" id="SSF51735">
    <property type="entry name" value="NAD(P)-binding Rossmann-fold domains"/>
    <property type="match status" value="1"/>
</dbReference>
<dbReference type="Pfam" id="PF00106">
    <property type="entry name" value="adh_short"/>
    <property type="match status" value="1"/>
</dbReference>
<dbReference type="RefSeq" id="WP_126111501.1">
    <property type="nucleotide sequence ID" value="NZ_CP034465.1"/>
</dbReference>
<dbReference type="InterPro" id="IPR036291">
    <property type="entry name" value="NAD(P)-bd_dom_sf"/>
</dbReference>
<dbReference type="PRINTS" id="PR00081">
    <property type="entry name" value="GDHRDH"/>
</dbReference>
<protein>
    <submittedName>
        <fullName evidence="2">SDR family oxidoreductase</fullName>
    </submittedName>
</protein>
<gene>
    <name evidence="2" type="ORF">EJN90_11835</name>
</gene>
<keyword evidence="3" id="KW-1185">Reference proteome</keyword>
<evidence type="ECO:0000256" key="1">
    <source>
        <dbReference type="ARBA" id="ARBA00006484"/>
    </source>
</evidence>
<dbReference type="CDD" id="cd05233">
    <property type="entry name" value="SDR_c"/>
    <property type="match status" value="1"/>
</dbReference>
<name>A0A3S9HD57_9LACT</name>
<dbReference type="Proteomes" id="UP000273326">
    <property type="component" value="Chromosome"/>
</dbReference>
<dbReference type="PANTHER" id="PTHR42879">
    <property type="entry name" value="3-OXOACYL-(ACYL-CARRIER-PROTEIN) REDUCTASE"/>
    <property type="match status" value="1"/>
</dbReference>
<proteinExistence type="inferred from homology"/>
<dbReference type="KEGG" id="jeh:EJN90_11835"/>
<dbReference type="NCBIfam" id="NF047420">
    <property type="entry name" value="EF_P_mod_YmfI"/>
    <property type="match status" value="1"/>
</dbReference>
<dbReference type="InterPro" id="IPR050259">
    <property type="entry name" value="SDR"/>
</dbReference>
<dbReference type="OrthoDB" id="9803333at2"/>